<organism evidence="5 6">
    <name type="scientific">Alloalcanivorax marinus</name>
    <dbReference type="NCBI Taxonomy" id="1177169"/>
    <lineage>
        <taxon>Bacteria</taxon>
        <taxon>Pseudomonadati</taxon>
        <taxon>Pseudomonadota</taxon>
        <taxon>Gammaproteobacteria</taxon>
        <taxon>Oceanospirillales</taxon>
        <taxon>Alcanivoracaceae</taxon>
        <taxon>Alloalcanivorax</taxon>
    </lineage>
</organism>
<evidence type="ECO:0000259" key="4">
    <source>
        <dbReference type="SMART" id="SM00822"/>
    </source>
</evidence>
<dbReference type="GO" id="GO:0016491">
    <property type="term" value="F:oxidoreductase activity"/>
    <property type="evidence" value="ECO:0007669"/>
    <property type="project" value="UniProtKB-KW"/>
</dbReference>
<dbReference type="InterPro" id="IPR036291">
    <property type="entry name" value="NAD(P)-bd_dom_sf"/>
</dbReference>
<accession>A0A9Q3UQ30</accession>
<dbReference type="InterPro" id="IPR020904">
    <property type="entry name" value="Sc_DH/Rdtase_CS"/>
</dbReference>
<keyword evidence="2" id="KW-0560">Oxidoreductase</keyword>
<proteinExistence type="inferred from homology"/>
<feature type="domain" description="Ketoreductase" evidence="4">
    <location>
        <begin position="23"/>
        <end position="202"/>
    </location>
</feature>
<evidence type="ECO:0000313" key="6">
    <source>
        <dbReference type="Proteomes" id="UP001108027"/>
    </source>
</evidence>
<name>A0A9Q3UQ30_9GAMM</name>
<dbReference type="Proteomes" id="UP001108027">
    <property type="component" value="Unassembled WGS sequence"/>
</dbReference>
<comment type="similarity">
    <text evidence="1 3">Belongs to the short-chain dehydrogenases/reductases (SDR) family.</text>
</comment>
<keyword evidence="6" id="KW-1185">Reference proteome</keyword>
<dbReference type="NCBIfam" id="NF006509">
    <property type="entry name" value="PRK08945.1"/>
    <property type="match status" value="1"/>
</dbReference>
<dbReference type="InterPro" id="IPR002347">
    <property type="entry name" value="SDR_fam"/>
</dbReference>
<dbReference type="SMART" id="SM00822">
    <property type="entry name" value="PKS_KR"/>
    <property type="match status" value="1"/>
</dbReference>
<dbReference type="EMBL" id="JAJGNA010000016">
    <property type="protein sequence ID" value="MCC4309412.1"/>
    <property type="molecule type" value="Genomic_DNA"/>
</dbReference>
<sequence>MDIKAINDRAVGYQCPPDAFKDRVILVTGAGAGIGRAVALALAAHGATVILLGRTQAKLEAVYDQIKAAGGAEPALAPVNMEVARPEDYRELANLFDKEFGRLDGVLHNASVLGDLTPLDRYGADTWDSVMRVNVNGAFYLTQALLPLLRHSEDGRILFTSSSVGRRGRAFWGAYAASKAATENLAQTLADELENTSRIRTNTLNPGATRTDMRALAYPGEDPATLKTPAQIVAPYLFLLGPDSADVNGVSLDAQPK</sequence>
<dbReference type="PRINTS" id="PR00081">
    <property type="entry name" value="GDHRDH"/>
</dbReference>
<reference evidence="5" key="1">
    <citation type="submission" date="2021-10" db="EMBL/GenBank/DDBJ databases">
        <title>The diversity and Nitrogen Metabolism of Culturable Nitrate-Utilizing Bacteria Within the Oxygen Minimum Zone of the Changjiang (Yangtze River)Estuary.</title>
        <authorList>
            <person name="Zhang D."/>
            <person name="Zheng J."/>
            <person name="Liu S."/>
            <person name="He W."/>
        </authorList>
    </citation>
    <scope>NUCLEOTIDE SEQUENCE</scope>
    <source>
        <strain evidence="5">FXH-223</strain>
    </source>
</reference>
<dbReference type="AlphaFoldDB" id="A0A9Q3UQ30"/>
<protein>
    <submittedName>
        <fullName evidence="5">YciK family oxidoreductase</fullName>
    </submittedName>
</protein>
<dbReference type="PROSITE" id="PS00061">
    <property type="entry name" value="ADH_SHORT"/>
    <property type="match status" value="1"/>
</dbReference>
<evidence type="ECO:0000256" key="2">
    <source>
        <dbReference type="ARBA" id="ARBA00023002"/>
    </source>
</evidence>
<dbReference type="PANTHER" id="PTHR42901:SF1">
    <property type="entry name" value="ALCOHOL DEHYDROGENASE"/>
    <property type="match status" value="1"/>
</dbReference>
<dbReference type="RefSeq" id="WP_228234253.1">
    <property type="nucleotide sequence ID" value="NZ_ARXL01000029.1"/>
</dbReference>
<evidence type="ECO:0000313" key="5">
    <source>
        <dbReference type="EMBL" id="MCC4309412.1"/>
    </source>
</evidence>
<dbReference type="PRINTS" id="PR00080">
    <property type="entry name" value="SDRFAMILY"/>
</dbReference>
<dbReference type="PANTHER" id="PTHR42901">
    <property type="entry name" value="ALCOHOL DEHYDROGENASE"/>
    <property type="match status" value="1"/>
</dbReference>
<gene>
    <name evidence="5" type="ORF">LL252_12615</name>
</gene>
<dbReference type="InterPro" id="IPR057326">
    <property type="entry name" value="KR_dom"/>
</dbReference>
<evidence type="ECO:0000256" key="1">
    <source>
        <dbReference type="ARBA" id="ARBA00006484"/>
    </source>
</evidence>
<dbReference type="SUPFAM" id="SSF51735">
    <property type="entry name" value="NAD(P)-binding Rossmann-fold domains"/>
    <property type="match status" value="1"/>
</dbReference>
<comment type="caution">
    <text evidence="5">The sequence shown here is derived from an EMBL/GenBank/DDBJ whole genome shotgun (WGS) entry which is preliminary data.</text>
</comment>
<dbReference type="Gene3D" id="3.40.50.720">
    <property type="entry name" value="NAD(P)-binding Rossmann-like Domain"/>
    <property type="match status" value="1"/>
</dbReference>
<evidence type="ECO:0000256" key="3">
    <source>
        <dbReference type="RuleBase" id="RU000363"/>
    </source>
</evidence>
<dbReference type="Pfam" id="PF00106">
    <property type="entry name" value="adh_short"/>
    <property type="match status" value="1"/>
</dbReference>